<dbReference type="Proteomes" id="UP000214646">
    <property type="component" value="Unassembled WGS sequence"/>
</dbReference>
<comment type="similarity">
    <text evidence="2 8">Belongs to the lactate permease family.</text>
</comment>
<accession>A0A225DGF0</accession>
<gene>
    <name evidence="10" type="ORF">FRUB_05461</name>
</gene>
<dbReference type="GO" id="GO:0005886">
    <property type="term" value="C:plasma membrane"/>
    <property type="evidence" value="ECO:0007669"/>
    <property type="project" value="UniProtKB-SubCell"/>
</dbReference>
<keyword evidence="4 8" id="KW-1003">Cell membrane</keyword>
<dbReference type="PANTHER" id="PTHR30003:SF0">
    <property type="entry name" value="GLYCOLATE PERMEASE GLCA-RELATED"/>
    <property type="match status" value="1"/>
</dbReference>
<comment type="caution">
    <text evidence="8">Lacks conserved residue(s) required for the propagation of feature annotation.</text>
</comment>
<comment type="caution">
    <text evidence="10">The sequence shown here is derived from an EMBL/GenBank/DDBJ whole genome shotgun (WGS) entry which is preliminary data.</text>
</comment>
<evidence type="ECO:0000256" key="6">
    <source>
        <dbReference type="ARBA" id="ARBA00022989"/>
    </source>
</evidence>
<organism evidence="10 11">
    <name type="scientific">Fimbriiglobus ruber</name>
    <dbReference type="NCBI Taxonomy" id="1908690"/>
    <lineage>
        <taxon>Bacteria</taxon>
        <taxon>Pseudomonadati</taxon>
        <taxon>Planctomycetota</taxon>
        <taxon>Planctomycetia</taxon>
        <taxon>Gemmatales</taxon>
        <taxon>Gemmataceae</taxon>
        <taxon>Fimbriiglobus</taxon>
    </lineage>
</organism>
<feature type="region of interest" description="Disordered" evidence="9">
    <location>
        <begin position="294"/>
        <end position="320"/>
    </location>
</feature>
<dbReference type="Pfam" id="PF02652">
    <property type="entry name" value="Lactate_perm"/>
    <property type="match status" value="1"/>
</dbReference>
<feature type="transmembrane region" description="Helical" evidence="8">
    <location>
        <begin position="349"/>
        <end position="369"/>
    </location>
</feature>
<evidence type="ECO:0000256" key="7">
    <source>
        <dbReference type="ARBA" id="ARBA00023136"/>
    </source>
</evidence>
<keyword evidence="7 8" id="KW-0472">Membrane</keyword>
<name>A0A225DGF0_9BACT</name>
<evidence type="ECO:0000313" key="11">
    <source>
        <dbReference type="Proteomes" id="UP000214646"/>
    </source>
</evidence>
<feature type="transmembrane region" description="Helical" evidence="8">
    <location>
        <begin position="262"/>
        <end position="280"/>
    </location>
</feature>
<evidence type="ECO:0000256" key="2">
    <source>
        <dbReference type="ARBA" id="ARBA00010100"/>
    </source>
</evidence>
<dbReference type="EMBL" id="NIDE01000008">
    <property type="protein sequence ID" value="OWK40542.1"/>
    <property type="molecule type" value="Genomic_DNA"/>
</dbReference>
<dbReference type="NCBIfam" id="TIGR00795">
    <property type="entry name" value="lctP"/>
    <property type="match status" value="1"/>
</dbReference>
<dbReference type="InterPro" id="IPR003804">
    <property type="entry name" value="Lactate_perm"/>
</dbReference>
<dbReference type="OrthoDB" id="9761056at2"/>
<comment type="function">
    <text evidence="8">Uptake of L-lactate across the membrane. Can also transport D-lactate and glycolate.</text>
</comment>
<evidence type="ECO:0000256" key="4">
    <source>
        <dbReference type="ARBA" id="ARBA00022475"/>
    </source>
</evidence>
<comment type="subcellular location">
    <subcellularLocation>
        <location evidence="1 8">Cell membrane</location>
        <topology evidence="1 8">Multi-pass membrane protein</topology>
    </subcellularLocation>
</comment>
<feature type="compositionally biased region" description="Low complexity" evidence="9">
    <location>
        <begin position="296"/>
        <end position="305"/>
    </location>
</feature>
<feature type="transmembrane region" description="Helical" evidence="8">
    <location>
        <begin position="43"/>
        <end position="63"/>
    </location>
</feature>
<feature type="transmembrane region" description="Helical" evidence="8">
    <location>
        <begin position="592"/>
        <end position="613"/>
    </location>
</feature>
<reference evidence="11" key="1">
    <citation type="submission" date="2017-06" db="EMBL/GenBank/DDBJ databases">
        <title>Genome analysis of Fimbriiglobus ruber SP5, the first member of the order Planctomycetales with confirmed chitinolytic capability.</title>
        <authorList>
            <person name="Ravin N.V."/>
            <person name="Rakitin A.L."/>
            <person name="Ivanova A.A."/>
            <person name="Beletsky A.V."/>
            <person name="Kulichevskaya I.S."/>
            <person name="Mardanov A.V."/>
            <person name="Dedysh S.N."/>
        </authorList>
    </citation>
    <scope>NUCLEOTIDE SEQUENCE [LARGE SCALE GENOMIC DNA]</scope>
    <source>
        <strain evidence="11">SP5</strain>
    </source>
</reference>
<dbReference type="PANTHER" id="PTHR30003">
    <property type="entry name" value="L-LACTATE PERMEASE"/>
    <property type="match status" value="1"/>
</dbReference>
<dbReference type="AlphaFoldDB" id="A0A225DGF0"/>
<feature type="transmembrane region" description="Helical" evidence="8">
    <location>
        <begin position="18"/>
        <end position="36"/>
    </location>
</feature>
<keyword evidence="5 8" id="KW-0812">Transmembrane</keyword>
<dbReference type="GO" id="GO:0015129">
    <property type="term" value="F:lactate transmembrane transporter activity"/>
    <property type="evidence" value="ECO:0007669"/>
    <property type="project" value="UniProtKB-UniRule"/>
</dbReference>
<feature type="transmembrane region" description="Helical" evidence="8">
    <location>
        <begin position="226"/>
        <end position="250"/>
    </location>
</feature>
<dbReference type="GO" id="GO:0015295">
    <property type="term" value="F:solute:proton symporter activity"/>
    <property type="evidence" value="ECO:0007669"/>
    <property type="project" value="TreeGrafter"/>
</dbReference>
<feature type="compositionally biased region" description="Basic and acidic residues" evidence="9">
    <location>
        <begin position="306"/>
        <end position="320"/>
    </location>
</feature>
<evidence type="ECO:0000256" key="3">
    <source>
        <dbReference type="ARBA" id="ARBA00022448"/>
    </source>
</evidence>
<keyword evidence="11" id="KW-1185">Reference proteome</keyword>
<keyword evidence="3 8" id="KW-0813">Transport</keyword>
<evidence type="ECO:0000256" key="5">
    <source>
        <dbReference type="ARBA" id="ARBA00022692"/>
    </source>
</evidence>
<evidence type="ECO:0000256" key="9">
    <source>
        <dbReference type="SAM" id="MobiDB-lite"/>
    </source>
</evidence>
<evidence type="ECO:0000256" key="8">
    <source>
        <dbReference type="RuleBase" id="RU365092"/>
    </source>
</evidence>
<evidence type="ECO:0000313" key="10">
    <source>
        <dbReference type="EMBL" id="OWK40542.1"/>
    </source>
</evidence>
<proteinExistence type="inferred from homology"/>
<protein>
    <recommendedName>
        <fullName evidence="8">L-lactate permease</fullName>
    </recommendedName>
</protein>
<feature type="transmembrane region" description="Helical" evidence="8">
    <location>
        <begin position="75"/>
        <end position="98"/>
    </location>
</feature>
<dbReference type="RefSeq" id="WP_088256443.1">
    <property type="nucleotide sequence ID" value="NZ_NIDE01000008.1"/>
</dbReference>
<feature type="transmembrane region" description="Helical" evidence="8">
    <location>
        <begin position="431"/>
        <end position="453"/>
    </location>
</feature>
<keyword evidence="6 8" id="KW-1133">Transmembrane helix</keyword>
<evidence type="ECO:0000256" key="1">
    <source>
        <dbReference type="ARBA" id="ARBA00004651"/>
    </source>
</evidence>
<sequence>MPFAVAYVQNLDPLGNRIASTVVAALPVLVLFYLLVGRRWLASWAGAVGAVVALVLAATVYGMPAEMAGWSFAHGALYGLLPIGWTVFGAMLLYNLTVETGQFAIIRRSIGGLSGDSRVQAILIGFAFGAFMEGAAGAGSPVAICGAMLVGLGVPPFRAAVICLIANTSPVCYGGLGSPILALEASAGISGDTISVMCGHQLPLLSCLVPLYMVKCMCTWRQTLAVWPALVVGGGSFALFQFVFATLHTFPGMPPVWQLTDIGGGIFSLITLALFLKLVWKPKAEWKFGDKEACVGSKGESSASSHSEKEGEGKAEDPQMHEAREEVAMLLGDKKDDATPLTAYRIAKAWSPFAIMALCLAAAGVVRQMEAAHKGPLDLGFAKSYYSLPVPTLHKEVQRAERLAKPGATEEEKKEEAVFKFPWLTAPGTPVVLAAIISALLLRVSPVTAWTVLRRTVVQMKVPIPTIACMLGLSYVTKYAGIDATLGVAFAETGQLYPFFAAILGWLGVFLTGTDAGSNALFGSLQKITAGQVFESGAFDASGLTRGQAEVLICTANSTGGVMGKMIDAQSICVATAGTNQIGKEADIFKAVIWHSILLATIVGLIVVLQAYVPPFTRMVPHP</sequence>